<reference evidence="2 3" key="1">
    <citation type="submission" date="2023-01" db="EMBL/GenBank/DDBJ databases">
        <title>Analysis of 21 Apiospora genomes using comparative genomics revels a genus with tremendous synthesis potential of carbohydrate active enzymes and secondary metabolites.</title>
        <authorList>
            <person name="Sorensen T."/>
        </authorList>
    </citation>
    <scope>NUCLEOTIDE SEQUENCE [LARGE SCALE GENOMIC DNA]</scope>
    <source>
        <strain evidence="2 3">CBS 114990</strain>
    </source>
</reference>
<sequence>MASEQSRGRTPSHYRQAIGERKPRRQQAQPQEPGPRQGIMQQAITLPEPKPIRTQSLVQPSSRTRRPTRRSNTMKSGLGRSGSLNERFPGDMSHRPLEQIKRENKVAQRVPGFARCSQVSWYIRRCDQGAPSWMHGRGDLLVSLALGVAYMVTVECGVAGLHAGKPEACDRPIALADKRAQIADALPFNRNHEGCFRTSMSTLKGMVIDGAASPRAMVPDVRDKWKVKSMSNSSEKEDMLRASQNTPVMKPPNTNDLLAAGHLFGLPKPVQEYGAPLFATISAGRELDAASGQMLRTKDQDQDCRKYVWGLGRRQWMPVYAAPTVTSILEDRDLCEDLETPSTGTVNARRKLRYDSIYGAVIKEAEIIHVIDKLPGAAAVLSSPAVVDGSFAEKERPERRDRAAAHLT</sequence>
<comment type="caution">
    <text evidence="2">The sequence shown here is derived from an EMBL/GenBank/DDBJ whole genome shotgun (WGS) entry which is preliminary data.</text>
</comment>
<feature type="region of interest" description="Disordered" evidence="1">
    <location>
        <begin position="1"/>
        <end position="92"/>
    </location>
</feature>
<protein>
    <submittedName>
        <fullName evidence="2">Uncharacterized protein</fullName>
    </submittedName>
</protein>
<evidence type="ECO:0000256" key="1">
    <source>
        <dbReference type="SAM" id="MobiDB-lite"/>
    </source>
</evidence>
<proteinExistence type="predicted"/>
<evidence type="ECO:0000313" key="2">
    <source>
        <dbReference type="EMBL" id="KAK8080966.1"/>
    </source>
</evidence>
<dbReference type="GeneID" id="92046159"/>
<evidence type="ECO:0000313" key="3">
    <source>
        <dbReference type="Proteomes" id="UP001433268"/>
    </source>
</evidence>
<dbReference type="RefSeq" id="XP_066668441.1">
    <property type="nucleotide sequence ID" value="XM_066813099.1"/>
</dbReference>
<dbReference type="EMBL" id="JAQQWN010000006">
    <property type="protein sequence ID" value="KAK8080966.1"/>
    <property type="molecule type" value="Genomic_DNA"/>
</dbReference>
<organism evidence="2 3">
    <name type="scientific">Apiospora hydei</name>
    <dbReference type="NCBI Taxonomy" id="1337664"/>
    <lineage>
        <taxon>Eukaryota</taxon>
        <taxon>Fungi</taxon>
        <taxon>Dikarya</taxon>
        <taxon>Ascomycota</taxon>
        <taxon>Pezizomycotina</taxon>
        <taxon>Sordariomycetes</taxon>
        <taxon>Xylariomycetidae</taxon>
        <taxon>Amphisphaeriales</taxon>
        <taxon>Apiosporaceae</taxon>
        <taxon>Apiospora</taxon>
    </lineage>
</organism>
<name>A0ABR1WBT8_9PEZI</name>
<gene>
    <name evidence="2" type="ORF">PG997_008784</name>
</gene>
<dbReference type="Proteomes" id="UP001433268">
    <property type="component" value="Unassembled WGS sequence"/>
</dbReference>
<accession>A0ABR1WBT8</accession>
<keyword evidence="3" id="KW-1185">Reference proteome</keyword>